<evidence type="ECO:0000259" key="1">
    <source>
        <dbReference type="PROSITE" id="PS51704"/>
    </source>
</evidence>
<feature type="domain" description="GP-PDE" evidence="1">
    <location>
        <begin position="32"/>
        <end position="259"/>
    </location>
</feature>
<name>A0A6J6EHY9_9ZZZZ</name>
<dbReference type="PANTHER" id="PTHR43805">
    <property type="entry name" value="GLYCEROPHOSPHORYL DIESTER PHOSPHODIESTERASE"/>
    <property type="match status" value="1"/>
</dbReference>
<dbReference type="InterPro" id="IPR017946">
    <property type="entry name" value="PLC-like_Pdiesterase_TIM-brl"/>
</dbReference>
<organism evidence="2">
    <name type="scientific">freshwater metagenome</name>
    <dbReference type="NCBI Taxonomy" id="449393"/>
    <lineage>
        <taxon>unclassified sequences</taxon>
        <taxon>metagenomes</taxon>
        <taxon>ecological metagenomes</taxon>
    </lineage>
</organism>
<dbReference type="EMBL" id="CAEZTS010000045">
    <property type="protein sequence ID" value="CAB4576042.1"/>
    <property type="molecule type" value="Genomic_DNA"/>
</dbReference>
<dbReference type="AlphaFoldDB" id="A0A6J6EHY9"/>
<protein>
    <submittedName>
        <fullName evidence="2">Unannotated protein</fullName>
    </submittedName>
</protein>
<dbReference type="CDD" id="cd08561">
    <property type="entry name" value="GDPD_cytoplasmic_ScUgpQ2_like"/>
    <property type="match status" value="1"/>
</dbReference>
<dbReference type="PANTHER" id="PTHR43805:SF1">
    <property type="entry name" value="GP-PDE DOMAIN-CONTAINING PROTEIN"/>
    <property type="match status" value="1"/>
</dbReference>
<proteinExistence type="predicted"/>
<dbReference type="Gene3D" id="3.20.20.190">
    <property type="entry name" value="Phosphatidylinositol (PI) phosphodiesterase"/>
    <property type="match status" value="1"/>
</dbReference>
<reference evidence="2" key="1">
    <citation type="submission" date="2020-05" db="EMBL/GenBank/DDBJ databases">
        <authorList>
            <person name="Chiriac C."/>
            <person name="Salcher M."/>
            <person name="Ghai R."/>
            <person name="Kavagutti S V."/>
        </authorList>
    </citation>
    <scope>NUCLEOTIDE SEQUENCE</scope>
</reference>
<dbReference type="GO" id="GO:0008081">
    <property type="term" value="F:phosphoric diester hydrolase activity"/>
    <property type="evidence" value="ECO:0007669"/>
    <property type="project" value="InterPro"/>
</dbReference>
<dbReference type="Pfam" id="PF03009">
    <property type="entry name" value="GDPD"/>
    <property type="match status" value="1"/>
</dbReference>
<dbReference type="InterPro" id="IPR030395">
    <property type="entry name" value="GP_PDE_dom"/>
</dbReference>
<dbReference type="GO" id="GO:0006629">
    <property type="term" value="P:lipid metabolic process"/>
    <property type="evidence" value="ECO:0007669"/>
    <property type="project" value="InterPro"/>
</dbReference>
<dbReference type="PROSITE" id="PS51704">
    <property type="entry name" value="GP_PDE"/>
    <property type="match status" value="1"/>
</dbReference>
<dbReference type="SUPFAM" id="SSF51695">
    <property type="entry name" value="PLC-like phosphodiesterases"/>
    <property type="match status" value="1"/>
</dbReference>
<accession>A0A6J6EHY9</accession>
<gene>
    <name evidence="2" type="ORF">UFOPK1722_00681</name>
</gene>
<sequence length="268" mass="29396">MPTNASATGDTDEVAVPRHRHPYLEPHLEGGFIAFAHRGGTSEWPENTLPAFRHAVDLGFRYLETDVQLTADGELAAFHDDDLQRTCGRPGRISELPWSHVAGALVDGREPIPRLVDLLEEFPDSMINIDAKSDATVEPLMELLRRTNDLGRVCIGSFSHRRLARIRAALGDAVCTSASPREVVEWVAGRVPSGASCLQVPVKQGPVTVTTARRVERATKAGLPVHVWTIDHPEEIQGLIDIGVHGIMTDRPAVLRDVCRHNGIWPTT</sequence>
<evidence type="ECO:0000313" key="2">
    <source>
        <dbReference type="EMBL" id="CAB4576042.1"/>
    </source>
</evidence>